<dbReference type="PROSITE" id="PS51257">
    <property type="entry name" value="PROKAR_LIPOPROTEIN"/>
    <property type="match status" value="1"/>
</dbReference>
<comment type="caution">
    <text evidence="2">The sequence shown here is derived from an EMBL/GenBank/DDBJ whole genome shotgun (WGS) entry which is preliminary data.</text>
</comment>
<dbReference type="AlphaFoldDB" id="A0A7X1KBW2"/>
<accession>A0A7X1KBW2</accession>
<evidence type="ECO:0008006" key="4">
    <source>
        <dbReference type="Google" id="ProtNLM"/>
    </source>
</evidence>
<sequence>MPLRPPASVLLSLGLPLALAGCSGTQPGTTPYRADRVPPARVTGPAESCIPLMQFRETQVRDSRTIDFLAPGGRRGWRSTLPNSCPGLTLERAFSFNTSISQLCQQDIITVLQRLGPGLMPGAACGLGPFTPIELERRR</sequence>
<evidence type="ECO:0000256" key="1">
    <source>
        <dbReference type="SAM" id="SignalP"/>
    </source>
</evidence>
<keyword evidence="1" id="KW-0732">Signal</keyword>
<evidence type="ECO:0000313" key="3">
    <source>
        <dbReference type="Proteomes" id="UP000520156"/>
    </source>
</evidence>
<protein>
    <recommendedName>
        <fullName evidence="4">Lipoprotein</fullName>
    </recommendedName>
</protein>
<evidence type="ECO:0000313" key="2">
    <source>
        <dbReference type="EMBL" id="MBC2651487.1"/>
    </source>
</evidence>
<dbReference type="EMBL" id="JACLAU010000007">
    <property type="protein sequence ID" value="MBC2651487.1"/>
    <property type="molecule type" value="Genomic_DNA"/>
</dbReference>
<reference evidence="2 3" key="1">
    <citation type="submission" date="2020-08" db="EMBL/GenBank/DDBJ databases">
        <title>The genome sequence of Novosphingobium flavum 4Y4.</title>
        <authorList>
            <person name="Liu Y."/>
        </authorList>
    </citation>
    <scope>NUCLEOTIDE SEQUENCE [LARGE SCALE GENOMIC DNA]</scope>
    <source>
        <strain evidence="2 3">4Y4</strain>
    </source>
</reference>
<proteinExistence type="predicted"/>
<dbReference type="Proteomes" id="UP000520156">
    <property type="component" value="Unassembled WGS sequence"/>
</dbReference>
<feature type="chain" id="PRO_5031429402" description="Lipoprotein" evidence="1">
    <location>
        <begin position="21"/>
        <end position="139"/>
    </location>
</feature>
<name>A0A7X1KBW2_9SPHN</name>
<keyword evidence="3" id="KW-1185">Reference proteome</keyword>
<dbReference type="RefSeq" id="WP_185682901.1">
    <property type="nucleotide sequence ID" value="NZ_JACLAU010000007.1"/>
</dbReference>
<organism evidence="2 3">
    <name type="scientific">Novosphingobium aerophilum</name>
    <dbReference type="NCBI Taxonomy" id="2839843"/>
    <lineage>
        <taxon>Bacteria</taxon>
        <taxon>Pseudomonadati</taxon>
        <taxon>Pseudomonadota</taxon>
        <taxon>Alphaproteobacteria</taxon>
        <taxon>Sphingomonadales</taxon>
        <taxon>Sphingomonadaceae</taxon>
        <taxon>Novosphingobium</taxon>
    </lineage>
</organism>
<feature type="signal peptide" evidence="1">
    <location>
        <begin position="1"/>
        <end position="20"/>
    </location>
</feature>
<gene>
    <name evidence="2" type="ORF">H7F49_07215</name>
</gene>